<evidence type="ECO:0000313" key="1">
    <source>
        <dbReference type="EMBL" id="CAB3741156.1"/>
    </source>
</evidence>
<proteinExistence type="predicted"/>
<organism evidence="1 2">
    <name type="scientific">Paraburkholderia phenoliruptrix</name>
    <dbReference type="NCBI Taxonomy" id="252970"/>
    <lineage>
        <taxon>Bacteria</taxon>
        <taxon>Pseudomonadati</taxon>
        <taxon>Pseudomonadota</taxon>
        <taxon>Betaproteobacteria</taxon>
        <taxon>Burkholderiales</taxon>
        <taxon>Burkholderiaceae</taxon>
        <taxon>Paraburkholderia</taxon>
    </lineage>
</organism>
<dbReference type="AlphaFoldDB" id="A0A6J5CMW7"/>
<evidence type="ECO:0000313" key="2">
    <source>
        <dbReference type="Proteomes" id="UP000494249"/>
    </source>
</evidence>
<reference evidence="1 2" key="1">
    <citation type="submission" date="2020-04" db="EMBL/GenBank/DDBJ databases">
        <authorList>
            <person name="De Canck E."/>
        </authorList>
    </citation>
    <scope>NUCLEOTIDE SEQUENCE [LARGE SCALE GENOMIC DNA]</scope>
    <source>
        <strain evidence="1 2">LMG 22037</strain>
    </source>
</reference>
<sequence>MTVIQHPTLAARDAYAARGGWLSERSATAITYHSQFGQVARNTVVPEMFEAA</sequence>
<name>A0A6J5CMW7_9BURK</name>
<dbReference type="Proteomes" id="UP000494249">
    <property type="component" value="Unassembled WGS sequence"/>
</dbReference>
<accession>A0A6J5CMW7</accession>
<gene>
    <name evidence="1" type="ORF">LMG22037_06465</name>
</gene>
<protein>
    <submittedName>
        <fullName evidence="1">Uncharacterized protein</fullName>
    </submittedName>
</protein>
<dbReference type="EMBL" id="CADIKB010000069">
    <property type="protein sequence ID" value="CAB3741156.1"/>
    <property type="molecule type" value="Genomic_DNA"/>
</dbReference>